<dbReference type="GO" id="GO:0003677">
    <property type="term" value="F:DNA binding"/>
    <property type="evidence" value="ECO:0007669"/>
    <property type="project" value="InterPro"/>
</dbReference>
<organism evidence="2 3">
    <name type="scientific">Nostoc commune NIES-4072</name>
    <dbReference type="NCBI Taxonomy" id="2005467"/>
    <lineage>
        <taxon>Bacteria</taxon>
        <taxon>Bacillati</taxon>
        <taxon>Cyanobacteriota</taxon>
        <taxon>Cyanophyceae</taxon>
        <taxon>Nostocales</taxon>
        <taxon>Nostocaceae</taxon>
        <taxon>Nostoc</taxon>
    </lineage>
</organism>
<dbReference type="Proteomes" id="UP000245124">
    <property type="component" value="Unassembled WGS sequence"/>
</dbReference>
<dbReference type="InterPro" id="IPR025874">
    <property type="entry name" value="DZR"/>
</dbReference>
<dbReference type="Pfam" id="PF01381">
    <property type="entry name" value="HTH_3"/>
    <property type="match status" value="1"/>
</dbReference>
<dbReference type="SUPFAM" id="SSF47413">
    <property type="entry name" value="lambda repressor-like DNA-binding domains"/>
    <property type="match status" value="1"/>
</dbReference>
<proteinExistence type="predicted"/>
<sequence>MDNTPQPQESLAEYVKRIRTSLSLSQTELALKAGIHLQSLGKIERGMTTKLNSKSQRGLAIALQVPSEYLDAVVRGVALGASDVLKFCPHCWQPGTTLEDIWLSPRSKFCFLCGTGLRNSCARCNEPITSVKFRFCPYCGFPYKESVNSGVT</sequence>
<name>A0A2R5FZT1_NOSCO</name>
<dbReference type="Pfam" id="PF12773">
    <property type="entry name" value="DZR"/>
    <property type="match status" value="1"/>
</dbReference>
<dbReference type="CDD" id="cd00093">
    <property type="entry name" value="HTH_XRE"/>
    <property type="match status" value="1"/>
</dbReference>
<dbReference type="SMART" id="SM00530">
    <property type="entry name" value="HTH_XRE"/>
    <property type="match status" value="1"/>
</dbReference>
<dbReference type="PROSITE" id="PS50943">
    <property type="entry name" value="HTH_CROC1"/>
    <property type="match status" value="1"/>
</dbReference>
<reference evidence="2 3" key="1">
    <citation type="submission" date="2017-06" db="EMBL/GenBank/DDBJ databases">
        <title>Genome sequencing of cyanobaciteial culture collection at National Institute for Environmental Studies (NIES).</title>
        <authorList>
            <person name="Hirose Y."/>
            <person name="Shimura Y."/>
            <person name="Fujisawa T."/>
            <person name="Nakamura Y."/>
            <person name="Kawachi M."/>
        </authorList>
    </citation>
    <scope>NUCLEOTIDE SEQUENCE [LARGE SCALE GENOMIC DNA]</scope>
    <source>
        <strain evidence="2 3">NIES-4072</strain>
    </source>
</reference>
<accession>A0A2R5FZT1</accession>
<keyword evidence="3" id="KW-1185">Reference proteome</keyword>
<dbReference type="InterPro" id="IPR001387">
    <property type="entry name" value="Cro/C1-type_HTH"/>
</dbReference>
<dbReference type="Gene3D" id="1.10.260.40">
    <property type="entry name" value="lambda repressor-like DNA-binding domains"/>
    <property type="match status" value="1"/>
</dbReference>
<protein>
    <submittedName>
        <fullName evidence="2">XRE family transcriptional regulator</fullName>
    </submittedName>
</protein>
<evidence type="ECO:0000313" key="2">
    <source>
        <dbReference type="EMBL" id="GBG22968.1"/>
    </source>
</evidence>
<feature type="domain" description="HTH cro/C1-type" evidence="1">
    <location>
        <begin position="15"/>
        <end position="70"/>
    </location>
</feature>
<dbReference type="AlphaFoldDB" id="A0A2R5FZT1"/>
<dbReference type="OrthoDB" id="562953at2"/>
<evidence type="ECO:0000259" key="1">
    <source>
        <dbReference type="PROSITE" id="PS50943"/>
    </source>
</evidence>
<gene>
    <name evidence="2" type="ORF">NIES4072_66800</name>
</gene>
<dbReference type="RefSeq" id="WP_109012960.1">
    <property type="nucleotide sequence ID" value="NZ_BDUD01000002.1"/>
</dbReference>
<comment type="caution">
    <text evidence="2">The sequence shown here is derived from an EMBL/GenBank/DDBJ whole genome shotgun (WGS) entry which is preliminary data.</text>
</comment>
<evidence type="ECO:0000313" key="3">
    <source>
        <dbReference type="Proteomes" id="UP000245124"/>
    </source>
</evidence>
<dbReference type="InterPro" id="IPR010982">
    <property type="entry name" value="Lambda_DNA-bd_dom_sf"/>
</dbReference>
<dbReference type="EMBL" id="BDUD01000002">
    <property type="protein sequence ID" value="GBG22968.1"/>
    <property type="molecule type" value="Genomic_DNA"/>
</dbReference>